<reference evidence="1 2" key="1">
    <citation type="submission" date="2020-08" db="EMBL/GenBank/DDBJ databases">
        <title>Functional genomics of gut bacteria from endangered species of beetles.</title>
        <authorList>
            <person name="Carlos-Shanley C."/>
        </authorList>
    </citation>
    <scope>NUCLEOTIDE SEQUENCE [LARGE SCALE GENOMIC DNA]</scope>
    <source>
        <strain evidence="1 2">S00179</strain>
    </source>
</reference>
<dbReference type="NCBIfam" id="NF041729">
    <property type="entry name" value="PA1414_fam"/>
    <property type="match status" value="1"/>
</dbReference>
<dbReference type="AlphaFoldDB" id="A0A7W7KMF2"/>
<evidence type="ECO:0000313" key="1">
    <source>
        <dbReference type="EMBL" id="MBB4865499.1"/>
    </source>
</evidence>
<proteinExistence type="predicted"/>
<comment type="caution">
    <text evidence="1">The sequence shown here is derived from an EMBL/GenBank/DDBJ whole genome shotgun (WGS) entry which is preliminary data.</text>
</comment>
<protein>
    <submittedName>
        <fullName evidence="1">Uncharacterized protein</fullName>
    </submittedName>
</protein>
<sequence>MKVWLQSIAWKLGVTLGLIEPPRLQPIPIRSDEQRRLMEQRRRY</sequence>
<gene>
    <name evidence="1" type="ORF">HNP46_004393</name>
</gene>
<organism evidence="1 2">
    <name type="scientific">Pseudomonas nitroreducens</name>
    <dbReference type="NCBI Taxonomy" id="46680"/>
    <lineage>
        <taxon>Bacteria</taxon>
        <taxon>Pseudomonadati</taxon>
        <taxon>Pseudomonadota</taxon>
        <taxon>Gammaproteobacteria</taxon>
        <taxon>Pseudomonadales</taxon>
        <taxon>Pseudomonadaceae</taxon>
        <taxon>Pseudomonas</taxon>
    </lineage>
</organism>
<dbReference type="InterPro" id="IPR049792">
    <property type="entry name" value="PA1414-like"/>
</dbReference>
<name>A0A7W7KMF2_PSENT</name>
<accession>A0A7W7KMF2</accession>
<dbReference type="EMBL" id="JACHLI010000019">
    <property type="protein sequence ID" value="MBB4865499.1"/>
    <property type="molecule type" value="Genomic_DNA"/>
</dbReference>
<dbReference type="Proteomes" id="UP000566995">
    <property type="component" value="Unassembled WGS sequence"/>
</dbReference>
<evidence type="ECO:0000313" key="2">
    <source>
        <dbReference type="Proteomes" id="UP000566995"/>
    </source>
</evidence>
<dbReference type="RefSeq" id="WP_260403232.1">
    <property type="nucleotide sequence ID" value="NZ_JACHLI010000019.1"/>
</dbReference>